<dbReference type="EMBL" id="JAGJCF010000003">
    <property type="protein sequence ID" value="MBP0615060.1"/>
    <property type="molecule type" value="Genomic_DNA"/>
</dbReference>
<keyword evidence="6 17" id="KW-0808">Transferase</keyword>
<dbReference type="RefSeq" id="WP_209593489.1">
    <property type="nucleotide sequence ID" value="NZ_JAGJCF010000003.1"/>
</dbReference>
<evidence type="ECO:0000256" key="2">
    <source>
        <dbReference type="ARBA" id="ARBA00010945"/>
    </source>
</evidence>
<evidence type="ECO:0000259" key="19">
    <source>
        <dbReference type="PROSITE" id="PS50173"/>
    </source>
</evidence>
<comment type="function">
    <text evidence="15 17">Poorly processive, error-prone DNA polymerase involved in untargeted mutagenesis. Copies undamaged DNA at stalled replication forks, which arise in vivo from mismatched or misaligned primer ends. These misaligned primers can be extended by PolIV. Exhibits no 3'-5' exonuclease (proofreading) activity. May be involved in translesional synthesis, in conjunction with the beta clamp from PolIII.</text>
</comment>
<feature type="compositionally biased region" description="Basic and acidic residues" evidence="18">
    <location>
        <begin position="424"/>
        <end position="439"/>
    </location>
</feature>
<dbReference type="InterPro" id="IPR043502">
    <property type="entry name" value="DNA/RNA_pol_sf"/>
</dbReference>
<evidence type="ECO:0000256" key="15">
    <source>
        <dbReference type="ARBA" id="ARBA00025589"/>
    </source>
</evidence>
<evidence type="ECO:0000256" key="14">
    <source>
        <dbReference type="ARBA" id="ARBA00023204"/>
    </source>
</evidence>
<dbReference type="EC" id="2.7.7.7" evidence="17"/>
<evidence type="ECO:0000256" key="7">
    <source>
        <dbReference type="ARBA" id="ARBA00022695"/>
    </source>
</evidence>
<evidence type="ECO:0000256" key="10">
    <source>
        <dbReference type="ARBA" id="ARBA00022763"/>
    </source>
</evidence>
<evidence type="ECO:0000256" key="6">
    <source>
        <dbReference type="ARBA" id="ARBA00022679"/>
    </source>
</evidence>
<dbReference type="InterPro" id="IPR017961">
    <property type="entry name" value="DNA_pol_Y-fam_little_finger"/>
</dbReference>
<dbReference type="CDD" id="cd03586">
    <property type="entry name" value="PolY_Pol_IV_kappa"/>
    <property type="match status" value="1"/>
</dbReference>
<dbReference type="InterPro" id="IPR036775">
    <property type="entry name" value="DNA_pol_Y-fam_lit_finger_sf"/>
</dbReference>
<keyword evidence="8 17" id="KW-0235">DNA replication</keyword>
<feature type="region of interest" description="Disordered" evidence="18">
    <location>
        <begin position="422"/>
        <end position="448"/>
    </location>
</feature>
<keyword evidence="5 17" id="KW-0963">Cytoplasm</keyword>
<comment type="cofactor">
    <cofactor evidence="17">
        <name>Mg(2+)</name>
        <dbReference type="ChEBI" id="CHEBI:18420"/>
    </cofactor>
    <text evidence="17">Binds 2 magnesium ions per subunit.</text>
</comment>
<evidence type="ECO:0000256" key="13">
    <source>
        <dbReference type="ARBA" id="ARBA00023125"/>
    </source>
</evidence>
<evidence type="ECO:0000256" key="11">
    <source>
        <dbReference type="ARBA" id="ARBA00022842"/>
    </source>
</evidence>
<dbReference type="InterPro" id="IPR022880">
    <property type="entry name" value="DNApol_IV"/>
</dbReference>
<evidence type="ECO:0000256" key="3">
    <source>
        <dbReference type="ARBA" id="ARBA00011245"/>
    </source>
</evidence>
<dbReference type="InterPro" id="IPR050116">
    <property type="entry name" value="DNA_polymerase-Y"/>
</dbReference>
<evidence type="ECO:0000256" key="12">
    <source>
        <dbReference type="ARBA" id="ARBA00022932"/>
    </source>
</evidence>
<evidence type="ECO:0000256" key="1">
    <source>
        <dbReference type="ARBA" id="ARBA00004496"/>
    </source>
</evidence>
<feature type="site" description="Substrate discrimination" evidence="17">
    <location>
        <position position="53"/>
    </location>
</feature>
<dbReference type="PANTHER" id="PTHR11076:SF33">
    <property type="entry name" value="DNA POLYMERASE KAPPA"/>
    <property type="match status" value="1"/>
</dbReference>
<feature type="domain" description="UmuC" evidence="19">
    <location>
        <begin position="44"/>
        <end position="224"/>
    </location>
</feature>
<dbReference type="PANTHER" id="PTHR11076">
    <property type="entry name" value="DNA REPAIR POLYMERASE UMUC / TRANSFERASE FAMILY MEMBER"/>
    <property type="match status" value="1"/>
</dbReference>
<organism evidence="20 21">
    <name type="scientific">Jiella mangrovi</name>
    <dbReference type="NCBI Taxonomy" id="2821407"/>
    <lineage>
        <taxon>Bacteria</taxon>
        <taxon>Pseudomonadati</taxon>
        <taxon>Pseudomonadota</taxon>
        <taxon>Alphaproteobacteria</taxon>
        <taxon>Hyphomicrobiales</taxon>
        <taxon>Aurantimonadaceae</taxon>
        <taxon>Jiella</taxon>
    </lineage>
</organism>
<dbReference type="GO" id="GO:0003887">
    <property type="term" value="F:DNA-directed DNA polymerase activity"/>
    <property type="evidence" value="ECO:0007669"/>
    <property type="project" value="UniProtKB-EC"/>
</dbReference>
<dbReference type="Gene3D" id="3.30.70.270">
    <property type="match status" value="1"/>
</dbReference>
<gene>
    <name evidence="17" type="primary">dinB</name>
    <name evidence="20" type="ORF">J6595_05650</name>
</gene>
<dbReference type="InterPro" id="IPR001126">
    <property type="entry name" value="UmuC"/>
</dbReference>
<comment type="catalytic activity">
    <reaction evidence="16 17">
        <text>DNA(n) + a 2'-deoxyribonucleoside 5'-triphosphate = DNA(n+1) + diphosphate</text>
        <dbReference type="Rhea" id="RHEA:22508"/>
        <dbReference type="Rhea" id="RHEA-COMP:17339"/>
        <dbReference type="Rhea" id="RHEA-COMP:17340"/>
        <dbReference type="ChEBI" id="CHEBI:33019"/>
        <dbReference type="ChEBI" id="CHEBI:61560"/>
        <dbReference type="ChEBI" id="CHEBI:173112"/>
        <dbReference type="EC" id="2.7.7.7"/>
    </reaction>
</comment>
<evidence type="ECO:0000256" key="18">
    <source>
        <dbReference type="SAM" id="MobiDB-lite"/>
    </source>
</evidence>
<dbReference type="Proteomes" id="UP000678276">
    <property type="component" value="Unassembled WGS sequence"/>
</dbReference>
<evidence type="ECO:0000313" key="20">
    <source>
        <dbReference type="EMBL" id="MBP0615060.1"/>
    </source>
</evidence>
<dbReference type="InterPro" id="IPR043128">
    <property type="entry name" value="Rev_trsase/Diguanyl_cyclase"/>
</dbReference>
<keyword evidence="9 17" id="KW-0479">Metal-binding</keyword>
<dbReference type="Pfam" id="PF00817">
    <property type="entry name" value="IMS"/>
    <property type="match status" value="1"/>
</dbReference>
<dbReference type="NCBIfam" id="NF002751">
    <property type="entry name" value="PRK02794.1"/>
    <property type="match status" value="1"/>
</dbReference>
<comment type="subcellular location">
    <subcellularLocation>
        <location evidence="1 17">Cytoplasm</location>
    </subcellularLocation>
</comment>
<dbReference type="Gene3D" id="3.40.1170.60">
    <property type="match status" value="1"/>
</dbReference>
<keyword evidence="7 17" id="KW-0548">Nucleotidyltransferase</keyword>
<keyword evidence="12 17" id="KW-0239">DNA-directed DNA polymerase</keyword>
<reference evidence="20 21" key="1">
    <citation type="submission" date="2021-04" db="EMBL/GenBank/DDBJ databases">
        <title>Whole genome sequence of Jiella sp. KSK16Y-1.</title>
        <authorList>
            <person name="Tuo L."/>
        </authorList>
    </citation>
    <scope>NUCLEOTIDE SEQUENCE [LARGE SCALE GENOMIC DNA]</scope>
    <source>
        <strain evidence="20 21">KSK16Y-1</strain>
    </source>
</reference>
<comment type="similarity">
    <text evidence="2 17">Belongs to the DNA polymerase type-Y family.</text>
</comment>
<keyword evidence="14 17" id="KW-0234">DNA repair</keyword>
<proteinExistence type="inferred from homology"/>
<evidence type="ECO:0000256" key="17">
    <source>
        <dbReference type="HAMAP-Rule" id="MF_01113"/>
    </source>
</evidence>
<evidence type="ECO:0000256" key="16">
    <source>
        <dbReference type="ARBA" id="ARBA00049244"/>
    </source>
</evidence>
<accession>A0ABS4BE83</accession>
<dbReference type="PROSITE" id="PS50173">
    <property type="entry name" value="UMUC"/>
    <property type="match status" value="1"/>
</dbReference>
<keyword evidence="21" id="KW-1185">Reference proteome</keyword>
<protein>
    <recommendedName>
        <fullName evidence="17">DNA polymerase IV</fullName>
        <shortName evidence="17">Pol IV</shortName>
        <ecNumber evidence="17">2.7.7.7</ecNumber>
    </recommendedName>
</protein>
<sequence length="448" mass="49178">MMAIPDLSIFCRDCLTPAKSGARRCRVCGSPRIVDHPEASSLSIAHLDCDAFYASVEKRDRPELAHKPVIIGGGRRGVVSTACYIARIRGVRSAMPMFKALKLCPDAVVLRPNMEKYASVGRSVRALMGEITPLVEPLSIDEAFLDLSGTQALHREPSSLTLARLARRIETELGITVSVGLSHNKFLAKIASDLEKPRGFSVIGRQETLSFLADKPITLIWGVGQAMEQKLSRDGLSRIGQLQTMDEAELMKRYGDTGRRLWRLARGIDERSVNPRGEAKSISAETTFNTDIASLEALTPILRDLCETVAARLKKTDLAASTIVLKLKTADFRLRTRNRKLTDPTRLADRIFATARALLEKEADGTRFRLIGVGCSEFSPAERADPADLVDTGAAKRARAEAALDSLRGKFGKTAIETGITFGRLERRRREAPRTDDSRPVSPPDASD</sequence>
<dbReference type="Pfam" id="PF11799">
    <property type="entry name" value="IMS_C"/>
    <property type="match status" value="1"/>
</dbReference>
<evidence type="ECO:0000256" key="9">
    <source>
        <dbReference type="ARBA" id="ARBA00022723"/>
    </source>
</evidence>
<keyword evidence="4 17" id="KW-0515">Mutator protein</keyword>
<evidence type="ECO:0000256" key="4">
    <source>
        <dbReference type="ARBA" id="ARBA00022457"/>
    </source>
</evidence>
<dbReference type="SUPFAM" id="SSF56672">
    <property type="entry name" value="DNA/RNA polymerases"/>
    <property type="match status" value="1"/>
</dbReference>
<keyword evidence="10 17" id="KW-0227">DNA damage</keyword>
<feature type="binding site" evidence="17">
    <location>
        <position position="141"/>
    </location>
    <ligand>
        <name>Mg(2+)</name>
        <dbReference type="ChEBI" id="CHEBI:18420"/>
    </ligand>
</feature>
<evidence type="ECO:0000256" key="5">
    <source>
        <dbReference type="ARBA" id="ARBA00022490"/>
    </source>
</evidence>
<dbReference type="NCBIfam" id="NF002677">
    <property type="entry name" value="PRK02406.1"/>
    <property type="match status" value="1"/>
</dbReference>
<dbReference type="Gene3D" id="1.10.150.20">
    <property type="entry name" value="5' to 3' exonuclease, C-terminal subdomain"/>
    <property type="match status" value="1"/>
</dbReference>
<evidence type="ECO:0000313" key="21">
    <source>
        <dbReference type="Proteomes" id="UP000678276"/>
    </source>
</evidence>
<dbReference type="SUPFAM" id="SSF100879">
    <property type="entry name" value="Lesion bypass DNA polymerase (Y-family), little finger domain"/>
    <property type="match status" value="1"/>
</dbReference>
<keyword evidence="13 17" id="KW-0238">DNA-binding</keyword>
<feature type="active site" evidence="17">
    <location>
        <position position="142"/>
    </location>
</feature>
<comment type="subunit">
    <text evidence="3 17">Monomer.</text>
</comment>
<feature type="binding site" evidence="17">
    <location>
        <position position="48"/>
    </location>
    <ligand>
        <name>Mg(2+)</name>
        <dbReference type="ChEBI" id="CHEBI:18420"/>
    </ligand>
</feature>
<keyword evidence="11 17" id="KW-0460">Magnesium</keyword>
<dbReference type="Pfam" id="PF21999">
    <property type="entry name" value="IMS_HHH_1"/>
    <property type="match status" value="1"/>
</dbReference>
<dbReference type="InterPro" id="IPR053848">
    <property type="entry name" value="IMS_HHH_1"/>
</dbReference>
<evidence type="ECO:0000256" key="8">
    <source>
        <dbReference type="ARBA" id="ARBA00022705"/>
    </source>
</evidence>
<name>A0ABS4BE83_9HYPH</name>
<dbReference type="Gene3D" id="3.30.1490.100">
    <property type="entry name" value="DNA polymerase, Y-family, little finger domain"/>
    <property type="match status" value="1"/>
</dbReference>
<dbReference type="HAMAP" id="MF_01113">
    <property type="entry name" value="DNApol_IV"/>
    <property type="match status" value="1"/>
</dbReference>
<comment type="caution">
    <text evidence="20">The sequence shown here is derived from an EMBL/GenBank/DDBJ whole genome shotgun (WGS) entry which is preliminary data.</text>
</comment>